<feature type="domain" description="Ig-like" evidence="10">
    <location>
        <begin position="142"/>
        <end position="227"/>
    </location>
</feature>
<dbReference type="FunFam" id="2.60.40.10:FF:000005">
    <property type="entry name" value="Neuronal cell adhesion molecule"/>
    <property type="match status" value="1"/>
</dbReference>
<feature type="compositionally biased region" description="Polar residues" evidence="8">
    <location>
        <begin position="1293"/>
        <end position="1309"/>
    </location>
</feature>
<accession>A0AAY4EPP5</accession>
<keyword evidence="3" id="KW-0677">Repeat</keyword>
<keyword evidence="6" id="KW-0325">Glycoprotein</keyword>
<dbReference type="InterPro" id="IPR003598">
    <property type="entry name" value="Ig_sub2"/>
</dbReference>
<feature type="domain" description="Ig-like" evidence="10">
    <location>
        <begin position="327"/>
        <end position="418"/>
    </location>
</feature>
<dbReference type="SMART" id="SM00408">
    <property type="entry name" value="IGc2"/>
    <property type="match status" value="3"/>
</dbReference>
<dbReference type="FunFam" id="2.60.40.10:FF:000323">
    <property type="entry name" value="Immunoglobulin superfamily member 9B"/>
    <property type="match status" value="1"/>
</dbReference>
<feature type="compositionally biased region" description="Basic and acidic residues" evidence="8">
    <location>
        <begin position="1364"/>
        <end position="1381"/>
    </location>
</feature>
<dbReference type="GeneTree" id="ENSGT00940000165064"/>
<keyword evidence="2" id="KW-1003">Cell membrane</keyword>
<evidence type="ECO:0000259" key="11">
    <source>
        <dbReference type="PROSITE" id="PS50853"/>
    </source>
</evidence>
<dbReference type="Proteomes" id="UP000694580">
    <property type="component" value="Chromosome 11"/>
</dbReference>
<feature type="compositionally biased region" description="Basic and acidic residues" evidence="8">
    <location>
        <begin position="1863"/>
        <end position="1878"/>
    </location>
</feature>
<keyword evidence="13" id="KW-1185">Reference proteome</keyword>
<feature type="domain" description="Fibronectin type-III" evidence="11">
    <location>
        <begin position="512"/>
        <end position="607"/>
    </location>
</feature>
<gene>
    <name evidence="12" type="primary">IGSF9B</name>
</gene>
<dbReference type="InterPro" id="IPR013783">
    <property type="entry name" value="Ig-like_fold"/>
</dbReference>
<dbReference type="GeneID" id="114799841"/>
<feature type="compositionally biased region" description="Polar residues" evidence="8">
    <location>
        <begin position="1353"/>
        <end position="1362"/>
    </location>
</feature>
<dbReference type="InterPro" id="IPR013106">
    <property type="entry name" value="Ig_V-set"/>
</dbReference>
<dbReference type="SUPFAM" id="SSF48726">
    <property type="entry name" value="Immunoglobulin"/>
    <property type="match status" value="5"/>
</dbReference>
<feature type="chain" id="PRO_5044250396" evidence="9">
    <location>
        <begin position="27"/>
        <end position="2061"/>
    </location>
</feature>
<feature type="region of interest" description="Disordered" evidence="8">
    <location>
        <begin position="1288"/>
        <end position="1409"/>
    </location>
</feature>
<keyword evidence="9" id="KW-0732">Signal</keyword>
<dbReference type="SMART" id="SM00406">
    <property type="entry name" value="IGv"/>
    <property type="match status" value="3"/>
</dbReference>
<dbReference type="SMART" id="SM00060">
    <property type="entry name" value="FN3"/>
    <property type="match status" value="2"/>
</dbReference>
<dbReference type="Gene3D" id="2.60.40.10">
    <property type="entry name" value="Immunoglobulins"/>
    <property type="match status" value="7"/>
</dbReference>
<keyword evidence="5" id="KW-1015">Disulfide bond</keyword>
<dbReference type="PROSITE" id="PS50853">
    <property type="entry name" value="FN3"/>
    <property type="match status" value="2"/>
</dbReference>
<comment type="subcellular location">
    <subcellularLocation>
        <location evidence="1">Cell membrane</location>
    </subcellularLocation>
</comment>
<evidence type="ECO:0000256" key="9">
    <source>
        <dbReference type="SAM" id="SignalP"/>
    </source>
</evidence>
<name>A0AAY4EPP5_9TELE</name>
<dbReference type="InterPro" id="IPR003599">
    <property type="entry name" value="Ig_sub"/>
</dbReference>
<dbReference type="PROSITE" id="PS50835">
    <property type="entry name" value="IG_LIKE"/>
    <property type="match status" value="4"/>
</dbReference>
<organism evidence="12 13">
    <name type="scientific">Denticeps clupeoides</name>
    <name type="common">denticle herring</name>
    <dbReference type="NCBI Taxonomy" id="299321"/>
    <lineage>
        <taxon>Eukaryota</taxon>
        <taxon>Metazoa</taxon>
        <taxon>Chordata</taxon>
        <taxon>Craniata</taxon>
        <taxon>Vertebrata</taxon>
        <taxon>Euteleostomi</taxon>
        <taxon>Actinopterygii</taxon>
        <taxon>Neopterygii</taxon>
        <taxon>Teleostei</taxon>
        <taxon>Clupei</taxon>
        <taxon>Clupeiformes</taxon>
        <taxon>Denticipitoidei</taxon>
        <taxon>Denticipitidae</taxon>
        <taxon>Denticeps</taxon>
    </lineage>
</organism>
<feature type="compositionally biased region" description="Low complexity" evidence="8">
    <location>
        <begin position="1903"/>
        <end position="1915"/>
    </location>
</feature>
<feature type="compositionally biased region" description="Basic and acidic residues" evidence="8">
    <location>
        <begin position="2036"/>
        <end position="2046"/>
    </location>
</feature>
<feature type="compositionally biased region" description="Polar residues" evidence="8">
    <location>
        <begin position="776"/>
        <end position="790"/>
    </location>
</feature>
<dbReference type="RefSeq" id="XP_028852566.1">
    <property type="nucleotide sequence ID" value="XM_028996733.1"/>
</dbReference>
<feature type="compositionally biased region" description="Basic and acidic residues" evidence="8">
    <location>
        <begin position="1310"/>
        <end position="1320"/>
    </location>
</feature>
<dbReference type="PANTHER" id="PTHR44170:SF41">
    <property type="entry name" value="PROTEIN TURTLE HOMOLOG A"/>
    <property type="match status" value="1"/>
</dbReference>
<dbReference type="InterPro" id="IPR036179">
    <property type="entry name" value="Ig-like_dom_sf"/>
</dbReference>
<feature type="compositionally biased region" description="Low complexity" evidence="8">
    <location>
        <begin position="904"/>
        <end position="919"/>
    </location>
</feature>
<dbReference type="Pfam" id="PF00041">
    <property type="entry name" value="fn3"/>
    <property type="match status" value="2"/>
</dbReference>
<evidence type="ECO:0000256" key="1">
    <source>
        <dbReference type="ARBA" id="ARBA00004236"/>
    </source>
</evidence>
<feature type="compositionally biased region" description="Low complexity" evidence="8">
    <location>
        <begin position="806"/>
        <end position="815"/>
    </location>
</feature>
<evidence type="ECO:0000256" key="4">
    <source>
        <dbReference type="ARBA" id="ARBA00023136"/>
    </source>
</evidence>
<feature type="region of interest" description="Disordered" evidence="8">
    <location>
        <begin position="2036"/>
        <end position="2061"/>
    </location>
</feature>
<evidence type="ECO:0000313" key="12">
    <source>
        <dbReference type="Ensembl" id="ENSDCDP00010059635.1"/>
    </source>
</evidence>
<evidence type="ECO:0000256" key="6">
    <source>
        <dbReference type="ARBA" id="ARBA00023180"/>
    </source>
</evidence>
<dbReference type="Pfam" id="PF13927">
    <property type="entry name" value="Ig_3"/>
    <property type="match status" value="3"/>
</dbReference>
<keyword evidence="7" id="KW-0393">Immunoglobulin domain</keyword>
<evidence type="ECO:0000256" key="2">
    <source>
        <dbReference type="ARBA" id="ARBA00022475"/>
    </source>
</evidence>
<keyword evidence="4" id="KW-0472">Membrane</keyword>
<dbReference type="CDD" id="cd00063">
    <property type="entry name" value="FN3"/>
    <property type="match status" value="2"/>
</dbReference>
<evidence type="ECO:0000256" key="5">
    <source>
        <dbReference type="ARBA" id="ARBA00023157"/>
    </source>
</evidence>
<sequence length="2061" mass="227727">MGPERLWLLGVTVAAAVLCLLRTSQSAESVVQARVGGVTELGCSLTPPSEGATTPNLFPLHVVEWVRLGYNVPVLIKFGVYAPRVHPKYKGRVSLTRGASLLVEDLTLEDEGWFECRILLLDRTTDDFRNGTWIFLSISAPPVFIKTPPNFVEVLLGAPLTLSCSAHGNPQPAVSWRKDDNLVEEHEQIQVLNGTLSLAKVTRETSGMYRCHVSNSEGNLTHTTQLLVKGPPVIIIPPEDTVMNMSQDAVLQCQAKAYPSNLTYEWWKQGVNVFHLESLKSRVKILVDGTLLIPALIPEDSGNYTCIPTNGLLTPPSASAFLKVKHPARVVRMPRHTYLPAGMGGVIVCPVQAEPPMLFVNWTKDGGLLNLDQYPGWMVNSEGSVFIAAANDDAVGMYACTAYNSYGTMGQSEPTQVILQDPPAFIVTPRAEYLQEVGRELAIPCQAHGDPAPNITWIKMGSSPRSPYTVSSNGSLLLQPLGKDHQGDWECRASNRVATISTGTLVLVLGTSPHAVSSMSVVPGMNQANVSWEPGFDGGYTQKFTVWVKPTARGKHEWASLPVPTSKSHLLVTGLLAGTSYQFSVLPQNKLGSGPFSEIITVMTLAPPTDAPTQPPTIIALAPPTSLSANRTMEGILLQWIRPQVDMPITGFILQARRAQGEWETLNASISTNTSEMIVQGLVKDSNYDLRMMSRRDQMVGEPSESVNITTSGMDMYPVRSNLMPIVTEPLLAGVIGGVCFLFVAIILSLVTACVMNHRREKRRRKKRDDIPSAFEKSSSPQACSPTDSPDSVLKLKLCPPLSFFPSSSCSQSDRSSFDKGSRSEYQDQRKQLLSSSSPPPRYALFESHLGGSPSPTPAIESISRGPDGRFIVQPYPGSSTPSHIKKNLKKEFPQSPVTGSGRGSSKSGSFRESPKSSSLTDKEEKKESPLTVDVPNIEKLTQSPGRVKTMARNFSRHGCFHSDDGQGASEALLERVSFYSDSCEKHPRDSLKKYRVPGHPEDIFPSLSRKRERLHHTAYQPMENESQLTNSSTLVSHLDSHVEQDSLSHCLRLAKEREEMEMELESYTASRRGQFKPSDERRPKSASPQRNWANPEIEEPVWKLQNFTLRQKSQRPSSVAHRVSDYRRGCYFGNTSSPMDVLSPSSPSYIQWDISPVSSPTNLVPLQSLSVENPPGVLHSSSPQRRVSVEDSAAAEYSCSPATQCTSLSIISHASGNVSHNSVNLSRARSMLPGRATEQQQMEEFLREPPVEEYWEEEREEQGGALSHACSPSLAGSVSERVFQIKPEQERTTSPVPSLLSNPTQTSSTRERGQEEGGKRPIRSPSGCSTLPYEHQRTGAKMRTQPNDRKSVSQNTSSLLFSDQDKEGIRARSRKSDKCLLSDSTTCASPLPLENEGEESNQSSFSGARISESIRAKLAPQPSRMSPLQTSAILEYLSLPGFIEMSVDEPTEEAESSEMACPSSEHEAGTLLRTEPDVLPRHWEACTQEGSPPVVDQHSGALLDCKTTCVSVEHHKSAADVSGSRHLQSDSGHKLGTLDINVKPRSQNVRLTDASTECARPLNFQRTSAPNVQPHLVDINLSQTLVCAAKNIASVASRSPNQCEDIQPTSEQSQRLFAQGNGTNKIVSRIHQVPFLKKSITVGPCRTLSAIGQPRPFLKKSISLGSQKWDHYRNPKTFVPERCSQEEFPCPDVRTKSYSLGRAPTTSFSVPGSGWQGPGLHPPPGCRISERAHHPERTYTRPSYLIPDPQIIHQSWHSADVSLQRHLPDPRRQATIFPDSIKCPISYQETLRSVQHKYVPLNSSHPLCPPRPGVRLQHPCPLDYRRGPQRGYLPRGYSWPSPYHPSPYLPREFDIQREAERGLRMSGRPETEIRESGRASYASQSSGRGSVGPYGHGHLRQSLSITPTLLSSPETTEESERHRMEMDHLEKRGKRRNTSVDESYEWDATDQPVDPEILEAMKLEQPRAGIGRGREIQRDRPSSTTGLRELQYKGLYSSISPPPMFYNLQRPQYSRSLSEARFNALRQEYQEYRKKLESSSSKDHCLPISDPESDSNSALL</sequence>
<dbReference type="InterPro" id="IPR003961">
    <property type="entry name" value="FN3_dom"/>
</dbReference>
<dbReference type="GO" id="GO:0005886">
    <property type="term" value="C:plasma membrane"/>
    <property type="evidence" value="ECO:0007669"/>
    <property type="project" value="UniProtKB-SubCell"/>
</dbReference>
<protein>
    <submittedName>
        <fullName evidence="12">Uncharacterized protein</fullName>
    </submittedName>
</protein>
<dbReference type="SMART" id="SM00409">
    <property type="entry name" value="IG"/>
    <property type="match status" value="5"/>
</dbReference>
<feature type="region of interest" description="Disordered" evidence="8">
    <location>
        <begin position="806"/>
        <end position="943"/>
    </location>
</feature>
<evidence type="ECO:0000256" key="7">
    <source>
        <dbReference type="ARBA" id="ARBA00023319"/>
    </source>
</evidence>
<dbReference type="InterPro" id="IPR007110">
    <property type="entry name" value="Ig-like_dom"/>
</dbReference>
<dbReference type="RefSeq" id="XP_028852565.1">
    <property type="nucleotide sequence ID" value="XM_028996732.1"/>
</dbReference>
<feature type="domain" description="Ig-like" evidence="10">
    <location>
        <begin position="423"/>
        <end position="501"/>
    </location>
</feature>
<feature type="region of interest" description="Disordered" evidence="8">
    <location>
        <begin position="1863"/>
        <end position="1945"/>
    </location>
</feature>
<evidence type="ECO:0000256" key="8">
    <source>
        <dbReference type="SAM" id="MobiDB-lite"/>
    </source>
</evidence>
<dbReference type="GO" id="GO:0098609">
    <property type="term" value="P:cell-cell adhesion"/>
    <property type="evidence" value="ECO:0007669"/>
    <property type="project" value="TreeGrafter"/>
</dbReference>
<dbReference type="CDD" id="cd00096">
    <property type="entry name" value="Ig"/>
    <property type="match status" value="1"/>
</dbReference>
<evidence type="ECO:0000256" key="3">
    <source>
        <dbReference type="ARBA" id="ARBA00022737"/>
    </source>
</evidence>
<reference evidence="12 13" key="1">
    <citation type="submission" date="2020-06" db="EMBL/GenBank/DDBJ databases">
        <authorList>
            <consortium name="Wellcome Sanger Institute Data Sharing"/>
        </authorList>
    </citation>
    <scope>NUCLEOTIDE SEQUENCE [LARGE SCALE GENOMIC DNA]</scope>
</reference>
<proteinExistence type="predicted"/>
<evidence type="ECO:0000259" key="10">
    <source>
        <dbReference type="PROSITE" id="PS50835"/>
    </source>
</evidence>
<dbReference type="InterPro" id="IPR036116">
    <property type="entry name" value="FN3_sf"/>
</dbReference>
<dbReference type="PANTHER" id="PTHR44170">
    <property type="entry name" value="PROTEIN SIDEKICK"/>
    <property type="match status" value="1"/>
</dbReference>
<feature type="compositionally biased region" description="Basic and acidic residues" evidence="8">
    <location>
        <begin position="816"/>
        <end position="831"/>
    </location>
</feature>
<feature type="region of interest" description="Disordered" evidence="8">
    <location>
        <begin position="759"/>
        <end position="790"/>
    </location>
</feature>
<feature type="domain" description="Ig-like" evidence="10">
    <location>
        <begin position="231"/>
        <end position="319"/>
    </location>
</feature>
<dbReference type="Ensembl" id="ENSDCDT00010070359.1">
    <property type="protein sequence ID" value="ENSDCDP00010059635.1"/>
    <property type="gene ID" value="ENSDCDG00010033295.1"/>
</dbReference>
<evidence type="ECO:0000313" key="13">
    <source>
        <dbReference type="Proteomes" id="UP000694580"/>
    </source>
</evidence>
<feature type="signal peptide" evidence="9">
    <location>
        <begin position="1"/>
        <end position="26"/>
    </location>
</feature>
<feature type="compositionally biased region" description="Basic and acidic residues" evidence="8">
    <location>
        <begin position="1919"/>
        <end position="1931"/>
    </location>
</feature>
<reference evidence="12" key="3">
    <citation type="submission" date="2025-09" db="UniProtKB">
        <authorList>
            <consortium name="Ensembl"/>
        </authorList>
    </citation>
    <scope>IDENTIFICATION</scope>
</reference>
<reference evidence="12" key="2">
    <citation type="submission" date="2025-08" db="UniProtKB">
        <authorList>
            <consortium name="Ensembl"/>
        </authorList>
    </citation>
    <scope>IDENTIFICATION</scope>
</reference>
<dbReference type="SUPFAM" id="SSF49265">
    <property type="entry name" value="Fibronectin type III"/>
    <property type="match status" value="1"/>
</dbReference>
<feature type="domain" description="Fibronectin type-III" evidence="11">
    <location>
        <begin position="623"/>
        <end position="714"/>
    </location>
</feature>
<feature type="region of interest" description="Disordered" evidence="8">
    <location>
        <begin position="1063"/>
        <end position="1095"/>
    </location>
</feature>